<evidence type="ECO:0000313" key="2">
    <source>
        <dbReference type="EMBL" id="SEM64630.1"/>
    </source>
</evidence>
<protein>
    <submittedName>
        <fullName evidence="2">PepSY-associated TM region</fullName>
    </submittedName>
</protein>
<name>A0A1H8A1P2_9BACT</name>
<proteinExistence type="predicted"/>
<evidence type="ECO:0000313" key="3">
    <source>
        <dbReference type="Proteomes" id="UP000198984"/>
    </source>
</evidence>
<dbReference type="PANTHER" id="PTHR34219:SF3">
    <property type="entry name" value="BLL7967 PROTEIN"/>
    <property type="match status" value="1"/>
</dbReference>
<dbReference type="Proteomes" id="UP000198984">
    <property type="component" value="Unassembled WGS sequence"/>
</dbReference>
<organism evidence="2 3">
    <name type="scientific">Chitinophaga rupis</name>
    <dbReference type="NCBI Taxonomy" id="573321"/>
    <lineage>
        <taxon>Bacteria</taxon>
        <taxon>Pseudomonadati</taxon>
        <taxon>Bacteroidota</taxon>
        <taxon>Chitinophagia</taxon>
        <taxon>Chitinophagales</taxon>
        <taxon>Chitinophagaceae</taxon>
        <taxon>Chitinophaga</taxon>
    </lineage>
</organism>
<dbReference type="AlphaFoldDB" id="A0A1H8A1P2"/>
<dbReference type="InterPro" id="IPR005625">
    <property type="entry name" value="PepSY-ass_TM"/>
</dbReference>
<feature type="transmembrane region" description="Helical" evidence="1">
    <location>
        <begin position="479"/>
        <end position="499"/>
    </location>
</feature>
<feature type="transmembrane region" description="Helical" evidence="1">
    <location>
        <begin position="242"/>
        <end position="263"/>
    </location>
</feature>
<accession>A0A1H8A1P2</accession>
<dbReference type="EMBL" id="FOBB01000005">
    <property type="protein sequence ID" value="SEM64630.1"/>
    <property type="molecule type" value="Genomic_DNA"/>
</dbReference>
<gene>
    <name evidence="2" type="ORF">SAMN04488505_105286</name>
</gene>
<dbReference type="Pfam" id="PF03929">
    <property type="entry name" value="PepSY_TM"/>
    <property type="match status" value="1"/>
</dbReference>
<dbReference type="OrthoDB" id="9806195at2"/>
<sequence>MKKNIYKLHRTLSLIIALPVLLWAISGFMHPLMTNIRPQVATQVLPARTIDSAHIQTTLTAALQKHHIDSISSFRLVHIDTTWFYQVQAPGKTEPLYFSTINGKILTAGDWLYAQYLARQFLEGPAITDSAAALPPARAEAGSTAHDCCDAATSCVLNNVKGAKVHDASMLTAFDPEYKEVNRLLPVYKVSFERMDGIRIYVETTSDRFAFAMDNRRAVFDRVFRYLHTWDWLNLLGKAKHFVLACIAAIAFITSILGLYIFFTTKSNGSNGNSLVKARRYHRYTAVIASLFTLMWTLSGSYYAFSKLQTDTRDRYFVTGHLAATDVSIPFGMLAQAIKAPVNNVSMVHLQDGNYWQVYTKNGIQYVAAATGALLPHGDAQYAQYLATQFSSNPAAAITDTSYVTQFNDEYNFADKRLPVWKVGYNSRHHERYYVETSTGRLSVRVDDLEVPQGYSFALFHKHHFMDWGGKALRDFSTMFWVLMQVIMVVVGLTLYVVWKLRTRKGRKVGTASAAHG</sequence>
<keyword evidence="1" id="KW-1133">Transmembrane helix</keyword>
<dbReference type="STRING" id="573321.SAMN04488505_105286"/>
<dbReference type="RefSeq" id="WP_089916767.1">
    <property type="nucleotide sequence ID" value="NZ_FOBB01000005.1"/>
</dbReference>
<keyword evidence="1" id="KW-0472">Membrane</keyword>
<feature type="transmembrane region" description="Helical" evidence="1">
    <location>
        <begin position="12"/>
        <end position="33"/>
    </location>
</feature>
<evidence type="ECO:0000256" key="1">
    <source>
        <dbReference type="SAM" id="Phobius"/>
    </source>
</evidence>
<keyword evidence="1" id="KW-0812">Transmembrane</keyword>
<keyword evidence="3" id="KW-1185">Reference proteome</keyword>
<dbReference type="PANTHER" id="PTHR34219">
    <property type="entry name" value="IRON-REGULATED INNER MEMBRANE PROTEIN-RELATED"/>
    <property type="match status" value="1"/>
</dbReference>
<reference evidence="2 3" key="1">
    <citation type="submission" date="2016-10" db="EMBL/GenBank/DDBJ databases">
        <authorList>
            <person name="de Groot N.N."/>
        </authorList>
    </citation>
    <scope>NUCLEOTIDE SEQUENCE [LARGE SCALE GENOMIC DNA]</scope>
    <source>
        <strain evidence="2 3">DSM 21039</strain>
    </source>
</reference>
<feature type="transmembrane region" description="Helical" evidence="1">
    <location>
        <begin position="284"/>
        <end position="305"/>
    </location>
</feature>